<name>A0A382GWT1_9ZZZZ</name>
<accession>A0A382GWT1</accession>
<dbReference type="EMBL" id="UINC01057642">
    <property type="protein sequence ID" value="SVB79023.1"/>
    <property type="molecule type" value="Genomic_DNA"/>
</dbReference>
<evidence type="ECO:0000313" key="1">
    <source>
        <dbReference type="EMBL" id="SVB79023.1"/>
    </source>
</evidence>
<proteinExistence type="predicted"/>
<evidence type="ECO:0008006" key="2">
    <source>
        <dbReference type="Google" id="ProtNLM"/>
    </source>
</evidence>
<gene>
    <name evidence="1" type="ORF">METZ01_LOCUS231877</name>
</gene>
<dbReference type="AlphaFoldDB" id="A0A382GWT1"/>
<dbReference type="SUPFAM" id="SSF101478">
    <property type="entry name" value="ADP-ribosylglycohydrolase"/>
    <property type="match status" value="1"/>
</dbReference>
<organism evidence="1">
    <name type="scientific">marine metagenome</name>
    <dbReference type="NCBI Taxonomy" id="408172"/>
    <lineage>
        <taxon>unclassified sequences</taxon>
        <taxon>metagenomes</taxon>
        <taxon>ecological metagenomes</taxon>
    </lineage>
</organism>
<dbReference type="Gene3D" id="1.10.4080.10">
    <property type="entry name" value="ADP-ribosylation/Crystallin J1"/>
    <property type="match status" value="1"/>
</dbReference>
<sequence length="443" mass="50456">MIKKEIFGFIGTFFLVAIAIGSGIEDGTLVNDGTTMFDPGLTYTDHTPDGSEIIISRSRYMEQVQGFWLAQCIANWTGLVTEMDRVGPPFYTDDDWGKADKRNIWGYYGPSPNGMIEYVFVREGDTWYSDDDTDIEYMYQHLLDLHDKSVLSPEQIRNGWLRHIHSNESAPNGENYLWESNEVAYYLMLDGVLPPATSEPADNPKYKMIDAQLTTEIFGLFSPARPDIALNMAHFPIRTTAKDDAEWAAKFYVVMYSLASYVESGLSMREKVFWLAERARDILPAGSFVAGMYDHIRANYDHNPDKTDWESTRDDIYSVYQKGSADGYVYDQPFDAGINFASSLVSLFYGEGDLPRTIRIGALAGWDSDNPTATWGGLLGFLLGRDGVEKVFNEYDLSDTYWIHRTRRNFPDRTPDIDGEDTFRSMSERCIYIIDRVVMEEMG</sequence>
<dbReference type="Pfam" id="PF03747">
    <property type="entry name" value="ADP_ribosyl_GH"/>
    <property type="match status" value="1"/>
</dbReference>
<dbReference type="InterPro" id="IPR005502">
    <property type="entry name" value="Ribosyl_crysJ1"/>
</dbReference>
<reference evidence="1" key="1">
    <citation type="submission" date="2018-05" db="EMBL/GenBank/DDBJ databases">
        <authorList>
            <person name="Lanie J.A."/>
            <person name="Ng W.-L."/>
            <person name="Kazmierczak K.M."/>
            <person name="Andrzejewski T.M."/>
            <person name="Davidsen T.M."/>
            <person name="Wayne K.J."/>
            <person name="Tettelin H."/>
            <person name="Glass J.I."/>
            <person name="Rusch D."/>
            <person name="Podicherti R."/>
            <person name="Tsui H.-C.T."/>
            <person name="Winkler M.E."/>
        </authorList>
    </citation>
    <scope>NUCLEOTIDE SEQUENCE</scope>
</reference>
<dbReference type="InterPro" id="IPR036705">
    <property type="entry name" value="Ribosyl_crysJ1_sf"/>
</dbReference>
<protein>
    <recommendedName>
        <fullName evidence="2">Heme biosynthesis protein HemY</fullName>
    </recommendedName>
</protein>
<feature type="non-terminal residue" evidence="1">
    <location>
        <position position="443"/>
    </location>
</feature>